<keyword evidence="1" id="KW-0614">Plasmid</keyword>
<accession>A0A1L5NWD1</accession>
<reference evidence="1 2" key="1">
    <citation type="submission" date="2016-09" db="EMBL/GenBank/DDBJ databases">
        <title>The complete genome sequences of Rhizobium gallicum, symbiovars gallicum and phaseoli, symbionts associated to common bean (Phaseolus vulgaris).</title>
        <authorList>
            <person name="Bustos P."/>
            <person name="Santamaria R.I."/>
            <person name="Perez-Carrascal O.M."/>
            <person name="Juarez S."/>
            <person name="Lozano L."/>
            <person name="Martinez-Flores I."/>
            <person name="Martinez-Romero E."/>
            <person name="Cevallos M."/>
            <person name="Romero D."/>
            <person name="Davila G."/>
            <person name="Gonzalez V."/>
        </authorList>
    </citation>
    <scope>NUCLEOTIDE SEQUENCE [LARGE SCALE GENOMIC DNA]</scope>
    <source>
        <strain evidence="1 2">IE4872</strain>
        <plasmid evidence="2">prgalie4872d</plasmid>
    </source>
</reference>
<name>A0A1L5NWD1_9HYPH</name>
<sequence>MEDDERGRAIKLFPQEFDRFNPALDEELRHSDGRGEADIAPFRYWRKAVLSQD</sequence>
<proteinExistence type="predicted"/>
<organism evidence="1 2">
    <name type="scientific">Rhizobium gallicum</name>
    <dbReference type="NCBI Taxonomy" id="56730"/>
    <lineage>
        <taxon>Bacteria</taxon>
        <taxon>Pseudomonadati</taxon>
        <taxon>Pseudomonadota</taxon>
        <taxon>Alphaproteobacteria</taxon>
        <taxon>Hyphomicrobiales</taxon>
        <taxon>Rhizobiaceae</taxon>
        <taxon>Rhizobium/Agrobacterium group</taxon>
        <taxon>Rhizobium</taxon>
    </lineage>
</organism>
<dbReference type="AlphaFoldDB" id="A0A1L5NWD1"/>
<evidence type="ECO:0000313" key="2">
    <source>
        <dbReference type="Proteomes" id="UP000184749"/>
    </source>
</evidence>
<evidence type="ECO:0000313" key="1">
    <source>
        <dbReference type="EMBL" id="APO72217.1"/>
    </source>
</evidence>
<dbReference type="EMBL" id="CP017105">
    <property type="protein sequence ID" value="APO72217.1"/>
    <property type="molecule type" value="Genomic_DNA"/>
</dbReference>
<dbReference type="Proteomes" id="UP000184749">
    <property type="component" value="Plasmid pRgalIE4872d"/>
</dbReference>
<geneLocation type="plasmid" evidence="2">
    <name>prgalie4872d</name>
</geneLocation>
<gene>
    <name evidence="1" type="ORF">IE4872_PD01696</name>
</gene>
<protein>
    <submittedName>
        <fullName evidence="1">Uncharacterized protein</fullName>
    </submittedName>
</protein>